<evidence type="ECO:0000256" key="4">
    <source>
        <dbReference type="ARBA" id="ARBA00022989"/>
    </source>
</evidence>
<dbReference type="EMBL" id="CP123387">
    <property type="protein sequence ID" value="XCC97324.1"/>
    <property type="molecule type" value="Genomic_DNA"/>
</dbReference>
<dbReference type="SUPFAM" id="SSF103481">
    <property type="entry name" value="Multidrug resistance efflux transporter EmrE"/>
    <property type="match status" value="2"/>
</dbReference>
<feature type="transmembrane region" description="Helical" evidence="6">
    <location>
        <begin position="192"/>
        <end position="215"/>
    </location>
</feature>
<comment type="subcellular location">
    <subcellularLocation>
        <location evidence="1">Membrane</location>
        <topology evidence="1">Multi-pass membrane protein</topology>
    </subcellularLocation>
</comment>
<feature type="transmembrane region" description="Helical" evidence="6">
    <location>
        <begin position="221"/>
        <end position="240"/>
    </location>
</feature>
<keyword evidence="4 6" id="KW-1133">Transmembrane helix</keyword>
<feature type="domain" description="EamA" evidence="7">
    <location>
        <begin position="159"/>
        <end position="293"/>
    </location>
</feature>
<geneLocation type="plasmid" evidence="8">
    <name>unnamed2</name>
</geneLocation>
<dbReference type="InterPro" id="IPR050638">
    <property type="entry name" value="AA-Vitamin_Transporters"/>
</dbReference>
<feature type="transmembrane region" description="Helical" evidence="6">
    <location>
        <begin position="252"/>
        <end position="273"/>
    </location>
</feature>
<name>A0AAU8AQQ8_9RHOB</name>
<feature type="transmembrane region" description="Helical" evidence="6">
    <location>
        <begin position="279"/>
        <end position="301"/>
    </location>
</feature>
<feature type="transmembrane region" description="Helical" evidence="6">
    <location>
        <begin position="98"/>
        <end position="116"/>
    </location>
</feature>
<dbReference type="InterPro" id="IPR000620">
    <property type="entry name" value="EamA_dom"/>
</dbReference>
<evidence type="ECO:0000256" key="3">
    <source>
        <dbReference type="ARBA" id="ARBA00022692"/>
    </source>
</evidence>
<keyword evidence="8" id="KW-0614">Plasmid</keyword>
<dbReference type="PANTHER" id="PTHR32322">
    <property type="entry name" value="INNER MEMBRANE TRANSPORTER"/>
    <property type="match status" value="1"/>
</dbReference>
<evidence type="ECO:0000256" key="5">
    <source>
        <dbReference type="ARBA" id="ARBA00023136"/>
    </source>
</evidence>
<feature type="transmembrane region" description="Helical" evidence="6">
    <location>
        <begin position="123"/>
        <end position="142"/>
    </location>
</feature>
<dbReference type="AlphaFoldDB" id="A0AAU8AQQ8"/>
<feature type="domain" description="EamA" evidence="7">
    <location>
        <begin position="9"/>
        <end position="141"/>
    </location>
</feature>
<keyword evidence="5 6" id="KW-0472">Membrane</keyword>
<keyword evidence="3 6" id="KW-0812">Transmembrane</keyword>
<dbReference type="InterPro" id="IPR037185">
    <property type="entry name" value="EmrE-like"/>
</dbReference>
<evidence type="ECO:0000256" key="6">
    <source>
        <dbReference type="SAM" id="Phobius"/>
    </source>
</evidence>
<dbReference type="Pfam" id="PF00892">
    <property type="entry name" value="EamA"/>
    <property type="match status" value="2"/>
</dbReference>
<dbReference type="PANTHER" id="PTHR32322:SF2">
    <property type="entry name" value="EAMA DOMAIN-CONTAINING PROTEIN"/>
    <property type="match status" value="1"/>
</dbReference>
<sequence>MKRPIDTTAIAVMVLLCLIWGLQQSAMKMVAASVDPMLQIGLRSVLAAVIVLGLSRIILRDRWHGGLFLGPGLLAGSLFALEFLLVAEGLRWTTASHMAVFLYTAPIFAAIGLHVAQPDERMVPVQWLGVAIAFLGVVAIFVLPELRGRGAGLTPGMILGDLLGLGAGLSWGLTTVVIRTTRVSVAPPAQTLFYQLSVAGAAALGFCALTGRLSLVPTPAVLASLSFQTVIVCSLSFLAWFRLMQVYRSSRLGVLSFMTPVFGVASGVVLLGDALTSEFLLGGVLVLAGMIIVQAQEWIAARRAARTPPARLCERA</sequence>
<comment type="similarity">
    <text evidence="2">Belongs to the EamA transporter family.</text>
</comment>
<feature type="transmembrane region" description="Helical" evidence="6">
    <location>
        <begin position="42"/>
        <end position="59"/>
    </location>
</feature>
<dbReference type="RefSeq" id="WP_353476215.1">
    <property type="nucleotide sequence ID" value="NZ_CP123387.1"/>
</dbReference>
<accession>A0AAU8AQQ8</accession>
<gene>
    <name evidence="8" type="ORF">PVT71_25000</name>
</gene>
<evidence type="ECO:0000256" key="1">
    <source>
        <dbReference type="ARBA" id="ARBA00004141"/>
    </source>
</evidence>
<evidence type="ECO:0000313" key="8">
    <source>
        <dbReference type="EMBL" id="XCC97324.1"/>
    </source>
</evidence>
<feature type="transmembrane region" description="Helical" evidence="6">
    <location>
        <begin position="162"/>
        <end position="180"/>
    </location>
</feature>
<feature type="transmembrane region" description="Helical" evidence="6">
    <location>
        <begin position="66"/>
        <end position="86"/>
    </location>
</feature>
<evidence type="ECO:0000259" key="7">
    <source>
        <dbReference type="Pfam" id="PF00892"/>
    </source>
</evidence>
<reference evidence="8" key="1">
    <citation type="submission" date="2023-02" db="EMBL/GenBank/DDBJ databases">
        <title>Description and genomic characterization of Salipiger bruguierae sp. nov., isolated from the sediment of mangrove plant Bruguiera sexangula.</title>
        <authorList>
            <person name="Long M."/>
        </authorList>
    </citation>
    <scope>NUCLEOTIDE SEQUENCE</scope>
    <source>
        <strain evidence="8">H15</strain>
        <plasmid evidence="8">unnamed2</plasmid>
    </source>
</reference>
<dbReference type="GO" id="GO:0016020">
    <property type="term" value="C:membrane"/>
    <property type="evidence" value="ECO:0007669"/>
    <property type="project" value="UniProtKB-SubCell"/>
</dbReference>
<evidence type="ECO:0000256" key="2">
    <source>
        <dbReference type="ARBA" id="ARBA00007362"/>
    </source>
</evidence>
<protein>
    <submittedName>
        <fullName evidence="8">DMT family transporter</fullName>
    </submittedName>
</protein>
<organism evidence="8">
    <name type="scientific">Alloyangia sp. H15</name>
    <dbReference type="NCBI Taxonomy" id="3029062"/>
    <lineage>
        <taxon>Bacteria</taxon>
        <taxon>Pseudomonadati</taxon>
        <taxon>Pseudomonadota</taxon>
        <taxon>Alphaproteobacteria</taxon>
        <taxon>Rhodobacterales</taxon>
        <taxon>Roseobacteraceae</taxon>
        <taxon>Alloyangia</taxon>
    </lineage>
</organism>
<proteinExistence type="inferred from homology"/>